<evidence type="ECO:0000313" key="2">
    <source>
        <dbReference type="EMBL" id="CDW75273.1"/>
    </source>
</evidence>
<gene>
    <name evidence="2" type="primary">Contig14363.g15302</name>
    <name evidence="2" type="ORF">STYLEM_4260</name>
</gene>
<protein>
    <submittedName>
        <fullName evidence="2">Uncharacterized protein</fullName>
    </submittedName>
</protein>
<feature type="region of interest" description="Disordered" evidence="1">
    <location>
        <begin position="239"/>
        <end position="260"/>
    </location>
</feature>
<reference evidence="2 3" key="1">
    <citation type="submission" date="2014-06" db="EMBL/GenBank/DDBJ databases">
        <authorList>
            <person name="Swart Estienne"/>
        </authorList>
    </citation>
    <scope>NUCLEOTIDE SEQUENCE [LARGE SCALE GENOMIC DNA]</scope>
    <source>
        <strain evidence="2 3">130c</strain>
    </source>
</reference>
<evidence type="ECO:0000313" key="3">
    <source>
        <dbReference type="Proteomes" id="UP000039865"/>
    </source>
</evidence>
<evidence type="ECO:0000256" key="1">
    <source>
        <dbReference type="SAM" id="MobiDB-lite"/>
    </source>
</evidence>
<keyword evidence="3" id="KW-1185">Reference proteome</keyword>
<organism evidence="2 3">
    <name type="scientific">Stylonychia lemnae</name>
    <name type="common">Ciliate</name>
    <dbReference type="NCBI Taxonomy" id="5949"/>
    <lineage>
        <taxon>Eukaryota</taxon>
        <taxon>Sar</taxon>
        <taxon>Alveolata</taxon>
        <taxon>Ciliophora</taxon>
        <taxon>Intramacronucleata</taxon>
        <taxon>Spirotrichea</taxon>
        <taxon>Stichotrichia</taxon>
        <taxon>Sporadotrichida</taxon>
        <taxon>Oxytrichidae</taxon>
        <taxon>Stylonychinae</taxon>
        <taxon>Stylonychia</taxon>
    </lineage>
</organism>
<dbReference type="AlphaFoldDB" id="A0A078A1B6"/>
<dbReference type="InParanoid" id="A0A078A1B6"/>
<dbReference type="Proteomes" id="UP000039865">
    <property type="component" value="Unassembled WGS sequence"/>
</dbReference>
<name>A0A078A1B6_STYLE</name>
<proteinExistence type="predicted"/>
<accession>A0A078A1B6</accession>
<dbReference type="EMBL" id="CCKQ01004135">
    <property type="protein sequence ID" value="CDW75273.1"/>
    <property type="molecule type" value="Genomic_DNA"/>
</dbReference>
<sequence length="389" mass="45439">MEASKKKQVLDKIKEKEQSVLSVKTQQKEEHERKVLEENQKREYQLQELRKFKEHQLLEKHLQQKQFDEQDMKFNIKKEEEKQLKQQVMFIKENINLRKKEVVNEIKALRNDFRVVNTSQNDQSFTRNPLQMSIISETISRGREIRNNLIRDSPMKRPGQLKEIMTPEKSLSSIGQRKIQLKKKIDFLQQKTSDVASYDGKLNRVNSDLQSANEYGYLHTNRQSKIGQSMKVDKMDSIVSKSDLGKQDSKKQISVSNTVRKKDTSSEYDKIFATYLTPKAFSEFKSKMHSSKKKSKKQQNLQSMILPSLSQNNNDSVNENQSSIIPLRNHAQKDYGNEILHQSIIARRNVKSIEKAMDIERQVSNLNISVQITQKSKKLSNDLELQAQL</sequence>